<dbReference type="OrthoDB" id="10392319at2759"/>
<proteinExistence type="predicted"/>
<comment type="caution">
    <text evidence="2">The sequence shown here is derived from an EMBL/GenBank/DDBJ whole genome shotgun (WGS) entry which is preliminary data.</text>
</comment>
<protein>
    <submittedName>
        <fullName evidence="2">Uncharacterized protein</fullName>
    </submittedName>
</protein>
<evidence type="ECO:0000313" key="3">
    <source>
        <dbReference type="Proteomes" id="UP000279259"/>
    </source>
</evidence>
<reference evidence="2 3" key="1">
    <citation type="submission" date="2018-11" db="EMBL/GenBank/DDBJ databases">
        <title>Genome sequence of Saitozyma podzolica DSM 27192.</title>
        <authorList>
            <person name="Aliyu H."/>
            <person name="Gorte O."/>
            <person name="Ochsenreither K."/>
        </authorList>
    </citation>
    <scope>NUCLEOTIDE SEQUENCE [LARGE SCALE GENOMIC DNA]</scope>
    <source>
        <strain evidence="2 3">DSM 27192</strain>
    </source>
</reference>
<dbReference type="Proteomes" id="UP000279259">
    <property type="component" value="Unassembled WGS sequence"/>
</dbReference>
<evidence type="ECO:0000256" key="1">
    <source>
        <dbReference type="SAM" id="MobiDB-lite"/>
    </source>
</evidence>
<gene>
    <name evidence="2" type="ORF">EHS25_005918</name>
</gene>
<dbReference type="EMBL" id="RSCD01000026">
    <property type="protein sequence ID" value="RSH82928.1"/>
    <property type="molecule type" value="Genomic_DNA"/>
</dbReference>
<organism evidence="2 3">
    <name type="scientific">Saitozyma podzolica</name>
    <dbReference type="NCBI Taxonomy" id="1890683"/>
    <lineage>
        <taxon>Eukaryota</taxon>
        <taxon>Fungi</taxon>
        <taxon>Dikarya</taxon>
        <taxon>Basidiomycota</taxon>
        <taxon>Agaricomycotina</taxon>
        <taxon>Tremellomycetes</taxon>
        <taxon>Tremellales</taxon>
        <taxon>Trimorphomycetaceae</taxon>
        <taxon>Saitozyma</taxon>
    </lineage>
</organism>
<accession>A0A427XVK1</accession>
<feature type="region of interest" description="Disordered" evidence="1">
    <location>
        <begin position="44"/>
        <end position="65"/>
    </location>
</feature>
<sequence>MSTTSITTTNIPKLTHDPSAYAGWRTINRAPGATGTVLARNARAGSAMPEASETASGNAMTTDERKEWEQWQTRESKAQGMLKASVSLAI</sequence>
<name>A0A427XVK1_9TREE</name>
<evidence type="ECO:0000313" key="2">
    <source>
        <dbReference type="EMBL" id="RSH82928.1"/>
    </source>
</evidence>
<dbReference type="AlphaFoldDB" id="A0A427XVK1"/>
<keyword evidence="3" id="KW-1185">Reference proteome</keyword>